<sequence>MQRTNGNLITHLENGFEQVGYVQLADFPTDINRVPVKSPMEECSLVFES</sequence>
<gene>
    <name evidence="1" type="ORF">RS130_14700</name>
</gene>
<reference evidence="1 2" key="1">
    <citation type="submission" date="2023-10" db="EMBL/GenBank/DDBJ databases">
        <title>Glaciecola aquimarina strain GGW-M5 nov., isolated from a coastal seawater.</title>
        <authorList>
            <person name="Bayburt H."/>
            <person name="Kim J.M."/>
            <person name="Choi B.J."/>
            <person name="Jeon C.O."/>
        </authorList>
    </citation>
    <scope>NUCLEOTIDE SEQUENCE [LARGE SCALE GENOMIC DNA]</scope>
    <source>
        <strain evidence="1 2">KCTC 32108</strain>
    </source>
</reference>
<dbReference type="RefSeq" id="WP_316026546.1">
    <property type="nucleotide sequence ID" value="NZ_JAWDIO010000002.1"/>
</dbReference>
<proteinExistence type="predicted"/>
<name>A0ABU3SY99_9ALTE</name>
<protein>
    <submittedName>
        <fullName evidence="1">Uncharacterized protein</fullName>
    </submittedName>
</protein>
<accession>A0ABU3SY99</accession>
<dbReference type="EMBL" id="JAWDIO010000002">
    <property type="protein sequence ID" value="MDU0354985.1"/>
    <property type="molecule type" value="Genomic_DNA"/>
</dbReference>
<dbReference type="Proteomes" id="UP001247805">
    <property type="component" value="Unassembled WGS sequence"/>
</dbReference>
<keyword evidence="2" id="KW-1185">Reference proteome</keyword>
<organism evidence="1 2">
    <name type="scientific">Paraglaciecola aquimarina</name>
    <dbReference type="NCBI Taxonomy" id="1235557"/>
    <lineage>
        <taxon>Bacteria</taxon>
        <taxon>Pseudomonadati</taxon>
        <taxon>Pseudomonadota</taxon>
        <taxon>Gammaproteobacteria</taxon>
        <taxon>Alteromonadales</taxon>
        <taxon>Alteromonadaceae</taxon>
        <taxon>Paraglaciecola</taxon>
    </lineage>
</organism>
<evidence type="ECO:0000313" key="2">
    <source>
        <dbReference type="Proteomes" id="UP001247805"/>
    </source>
</evidence>
<comment type="caution">
    <text evidence="1">The sequence shown here is derived from an EMBL/GenBank/DDBJ whole genome shotgun (WGS) entry which is preliminary data.</text>
</comment>
<evidence type="ECO:0000313" key="1">
    <source>
        <dbReference type="EMBL" id="MDU0354985.1"/>
    </source>
</evidence>